<keyword evidence="5" id="KW-1185">Reference proteome</keyword>
<evidence type="ECO:0000313" key="5">
    <source>
        <dbReference type="Proteomes" id="UP000002384"/>
    </source>
</evidence>
<evidence type="ECO:0000256" key="1">
    <source>
        <dbReference type="SAM" id="Phobius"/>
    </source>
</evidence>
<organism evidence="4 5">
    <name type="scientific">Gloeothece citriformis (strain PCC 7424)</name>
    <name type="common">Cyanothece sp. (strain PCC 7424)</name>
    <dbReference type="NCBI Taxonomy" id="65393"/>
    <lineage>
        <taxon>Bacteria</taxon>
        <taxon>Bacillati</taxon>
        <taxon>Cyanobacteriota</taxon>
        <taxon>Cyanophyceae</taxon>
        <taxon>Oscillatoriophycideae</taxon>
        <taxon>Chroococcales</taxon>
        <taxon>Aphanothecaceae</taxon>
        <taxon>Gloeothece</taxon>
        <taxon>Gloeothece citriformis</taxon>
    </lineage>
</organism>
<dbReference type="PANTHER" id="PTHR23150">
    <property type="entry name" value="SULFATASE MODIFYING FACTOR 1, 2"/>
    <property type="match status" value="1"/>
</dbReference>
<feature type="chain" id="PRO_5002858520" description="Sulfatase-modifying factor enzyme-like domain-containing protein" evidence="2">
    <location>
        <begin position="23"/>
        <end position="426"/>
    </location>
</feature>
<dbReference type="Pfam" id="PF03781">
    <property type="entry name" value="FGE-sulfatase"/>
    <property type="match status" value="1"/>
</dbReference>
<evidence type="ECO:0000259" key="3">
    <source>
        <dbReference type="Pfam" id="PF03781"/>
    </source>
</evidence>
<dbReference type="InterPro" id="IPR005532">
    <property type="entry name" value="SUMF_dom"/>
</dbReference>
<feature type="transmembrane region" description="Helical" evidence="1">
    <location>
        <begin position="99"/>
        <end position="116"/>
    </location>
</feature>
<keyword evidence="1" id="KW-0812">Transmembrane</keyword>
<keyword evidence="1" id="KW-1133">Transmembrane helix</keyword>
<dbReference type="PROSITE" id="PS51257">
    <property type="entry name" value="PROKAR_LIPOPROTEIN"/>
    <property type="match status" value="1"/>
</dbReference>
<dbReference type="AlphaFoldDB" id="B7KCY2"/>
<dbReference type="SUPFAM" id="SSF56436">
    <property type="entry name" value="C-type lectin-like"/>
    <property type="match status" value="1"/>
</dbReference>
<dbReference type="RefSeq" id="WP_015956686.1">
    <property type="nucleotide sequence ID" value="NC_011729.1"/>
</dbReference>
<reference evidence="5" key="1">
    <citation type="journal article" date="2011" name="MBio">
        <title>Novel metabolic attributes of the genus Cyanothece, comprising a group of unicellular nitrogen-fixing Cyanobacteria.</title>
        <authorList>
            <person name="Bandyopadhyay A."/>
            <person name="Elvitigala T."/>
            <person name="Welsh E."/>
            <person name="Stockel J."/>
            <person name="Liberton M."/>
            <person name="Min H."/>
            <person name="Sherman L.A."/>
            <person name="Pakrasi H.B."/>
        </authorList>
    </citation>
    <scope>NUCLEOTIDE SEQUENCE [LARGE SCALE GENOMIC DNA]</scope>
    <source>
        <strain evidence="5">PCC 7424</strain>
    </source>
</reference>
<dbReference type="STRING" id="65393.PCC7424_4743"/>
<sequence>MRHYHRPIVLILWAIAAFSVTGCQKTPFSVTIAQNLDYNPKFFLSSSRDLRQNSQFIINKGKITEETFNQSPDLNLDNNYIAQTPQPLEKSNSNFFDKLLIVAAIGGAIGLILWMLRSRLLSTNSKLNATVSKLQVVEFQKSQFTTITLDQAGHIIDKTEHSADYFPENLSQNVSLDMIYLRGGIFTMGTSLEEGKPSEKPQHEVTIKPFFMAKYPITQAQWKAIALLPAIKRSLNLDPSKYKGDNHPVENITWYDAVEFCQRLSQLTQRQYRLPTEAEWEYATRATTNTPFYFGETITTNLANYKGIFSYALEPKGEDRHQTTEVNQFTPNAFGLWDLHGNVGEWCADTWHDNYENAPTDGKAWIKNKDLNYRVCSPVRGGGWIGLPDDCRSAARRSEKRNQCHAYIGFRVVCDVGNIVIPELEQ</sequence>
<dbReference type="GO" id="GO:0120147">
    <property type="term" value="F:formylglycine-generating oxidase activity"/>
    <property type="evidence" value="ECO:0007669"/>
    <property type="project" value="TreeGrafter"/>
</dbReference>
<dbReference type="eggNOG" id="COG1262">
    <property type="taxonomic scope" value="Bacteria"/>
</dbReference>
<keyword evidence="1" id="KW-0472">Membrane</keyword>
<evidence type="ECO:0000313" key="4">
    <source>
        <dbReference type="EMBL" id="ACK73103.1"/>
    </source>
</evidence>
<dbReference type="InterPro" id="IPR042095">
    <property type="entry name" value="SUMF_sf"/>
</dbReference>
<dbReference type="Proteomes" id="UP000002384">
    <property type="component" value="Chromosome"/>
</dbReference>
<feature type="signal peptide" evidence="2">
    <location>
        <begin position="1"/>
        <end position="22"/>
    </location>
</feature>
<name>B7KCY2_GLOC7</name>
<proteinExistence type="predicted"/>
<accession>B7KCY2</accession>
<dbReference type="Gene3D" id="3.90.1580.10">
    <property type="entry name" value="paralog of FGE (formylglycine-generating enzyme)"/>
    <property type="match status" value="1"/>
</dbReference>
<evidence type="ECO:0000256" key="2">
    <source>
        <dbReference type="SAM" id="SignalP"/>
    </source>
</evidence>
<dbReference type="EMBL" id="CP001291">
    <property type="protein sequence ID" value="ACK73103.1"/>
    <property type="molecule type" value="Genomic_DNA"/>
</dbReference>
<feature type="domain" description="Sulfatase-modifying factor enzyme-like" evidence="3">
    <location>
        <begin position="177"/>
        <end position="413"/>
    </location>
</feature>
<dbReference type="InterPro" id="IPR016187">
    <property type="entry name" value="CTDL_fold"/>
</dbReference>
<dbReference type="InterPro" id="IPR051043">
    <property type="entry name" value="Sulfatase_Mod_Factor_Kinase"/>
</dbReference>
<dbReference type="KEGG" id="cyc:PCC7424_4743"/>
<protein>
    <recommendedName>
        <fullName evidence="3">Sulfatase-modifying factor enzyme-like domain-containing protein</fullName>
    </recommendedName>
</protein>
<dbReference type="PANTHER" id="PTHR23150:SF19">
    <property type="entry name" value="FORMYLGLYCINE-GENERATING ENZYME"/>
    <property type="match status" value="1"/>
</dbReference>
<keyword evidence="2" id="KW-0732">Signal</keyword>
<gene>
    <name evidence="4" type="ordered locus">PCC7424_4743</name>
</gene>
<dbReference type="HOGENOM" id="CLU_643587_0_0_3"/>